<dbReference type="PANTHER" id="PTHR12993:SF11">
    <property type="entry name" value="N-ACETYLGLUCOSAMINYL-PHOSPHATIDYLINOSITOL DE-N-ACETYLASE"/>
    <property type="match status" value="1"/>
</dbReference>
<dbReference type="EMBL" id="JAMQOL010000016">
    <property type="protein sequence ID" value="MCM4078665.1"/>
    <property type="molecule type" value="Genomic_DNA"/>
</dbReference>
<dbReference type="RefSeq" id="WP_251798547.1">
    <property type="nucleotide sequence ID" value="NZ_JAMQOL010000016.1"/>
</dbReference>
<keyword evidence="3" id="KW-1185">Reference proteome</keyword>
<sequence length="230" mass="24541">MFDVGELGTILGIWAHPDDEAYLSGGIMAMAAARGQRVVCVTATCGELAGSAAERRRELDRCLGVLGVREHHWLDYPDGGCAGVPVAEAVGKLAALIGEVRPDTVLTFGPDGNTGHTDHRTVAVWAADAFDQAAPAGARLLQSVVGERWARRWAPLNDGLNVFYPGYPVVVPDGDLAIDLVLDPNTTELKVRALAAQRSQTAALIGAMGRERYAEWVADEAFVERGRGPR</sequence>
<reference evidence="2 3" key="1">
    <citation type="submission" date="2022-06" db="EMBL/GenBank/DDBJ databases">
        <title>Actinoplanes abujensis sp. nov., isolated from Nigerian arid soil.</title>
        <authorList>
            <person name="Ding P."/>
        </authorList>
    </citation>
    <scope>NUCLEOTIDE SEQUENCE [LARGE SCALE GENOMIC DNA]</scope>
    <source>
        <strain evidence="3">TRM88002</strain>
    </source>
</reference>
<evidence type="ECO:0000256" key="1">
    <source>
        <dbReference type="ARBA" id="ARBA00022833"/>
    </source>
</evidence>
<keyword evidence="1" id="KW-0862">Zinc</keyword>
<gene>
    <name evidence="2" type="ORF">LXN57_13905</name>
</gene>
<dbReference type="SUPFAM" id="SSF102588">
    <property type="entry name" value="LmbE-like"/>
    <property type="match status" value="1"/>
</dbReference>
<protein>
    <submittedName>
        <fullName evidence="2">PIG-L family deacetylase</fullName>
    </submittedName>
</protein>
<dbReference type="InterPro" id="IPR003737">
    <property type="entry name" value="GlcNAc_PI_deacetylase-related"/>
</dbReference>
<dbReference type="PANTHER" id="PTHR12993">
    <property type="entry name" value="N-ACETYLGLUCOSAMINYL-PHOSPHATIDYLINOSITOL DE-N-ACETYLASE-RELATED"/>
    <property type="match status" value="1"/>
</dbReference>
<name>A0ABT0XYI7_9ACTN</name>
<evidence type="ECO:0000313" key="2">
    <source>
        <dbReference type="EMBL" id="MCM4078665.1"/>
    </source>
</evidence>
<evidence type="ECO:0000313" key="3">
    <source>
        <dbReference type="Proteomes" id="UP001523216"/>
    </source>
</evidence>
<dbReference type="Gene3D" id="3.40.50.10320">
    <property type="entry name" value="LmbE-like"/>
    <property type="match status" value="1"/>
</dbReference>
<dbReference type="InterPro" id="IPR024078">
    <property type="entry name" value="LmbE-like_dom_sf"/>
</dbReference>
<dbReference type="Proteomes" id="UP001523216">
    <property type="component" value="Unassembled WGS sequence"/>
</dbReference>
<comment type="caution">
    <text evidence="2">The sequence shown here is derived from an EMBL/GenBank/DDBJ whole genome shotgun (WGS) entry which is preliminary data.</text>
</comment>
<dbReference type="Pfam" id="PF02585">
    <property type="entry name" value="PIG-L"/>
    <property type="match status" value="1"/>
</dbReference>
<accession>A0ABT0XYI7</accession>
<organism evidence="2 3">
    <name type="scientific">Paractinoplanes hotanensis</name>
    <dbReference type="NCBI Taxonomy" id="2906497"/>
    <lineage>
        <taxon>Bacteria</taxon>
        <taxon>Bacillati</taxon>
        <taxon>Actinomycetota</taxon>
        <taxon>Actinomycetes</taxon>
        <taxon>Micromonosporales</taxon>
        <taxon>Micromonosporaceae</taxon>
        <taxon>Paractinoplanes</taxon>
    </lineage>
</organism>
<proteinExistence type="predicted"/>